<dbReference type="Gene3D" id="3.40.50.12780">
    <property type="entry name" value="N-terminal domain of ligase-like"/>
    <property type="match status" value="1"/>
</dbReference>
<protein>
    <submittedName>
        <fullName evidence="5">Peptide synthetase</fullName>
    </submittedName>
</protein>
<dbReference type="GO" id="GO:0031177">
    <property type="term" value="F:phosphopantetheine binding"/>
    <property type="evidence" value="ECO:0007669"/>
    <property type="project" value="TreeGrafter"/>
</dbReference>
<evidence type="ECO:0000256" key="3">
    <source>
        <dbReference type="ARBA" id="ARBA00022598"/>
    </source>
</evidence>
<dbReference type="GO" id="GO:0044550">
    <property type="term" value="P:secondary metabolite biosynthetic process"/>
    <property type="evidence" value="ECO:0007669"/>
    <property type="project" value="TreeGrafter"/>
</dbReference>
<dbReference type="SUPFAM" id="SSF56801">
    <property type="entry name" value="Acetyl-CoA synthetase-like"/>
    <property type="match status" value="1"/>
</dbReference>
<feature type="non-terminal residue" evidence="5">
    <location>
        <position position="1"/>
    </location>
</feature>
<proteinExistence type="predicted"/>
<accession>Q00503</accession>
<keyword evidence="3" id="KW-0436">Ligase</keyword>
<name>Q00503_9HYPO</name>
<reference evidence="5" key="1">
    <citation type="journal article" date="1995" name="Gene">
        <title>Identification of peptide synthetase-encoding genes from filamentous fungi producing host-selective phytotoxins or analogs.</title>
        <authorList>
            <person name="Nikolskaya A.N."/>
            <person name="Panaccione D.G."/>
            <person name="Walton J.D."/>
        </authorList>
    </citation>
    <scope>NUCLEOTIDE SEQUENCE</scope>
</reference>
<dbReference type="GO" id="GO:0043041">
    <property type="term" value="P:amino acid activation for nonribosomal peptide biosynthetic process"/>
    <property type="evidence" value="ECO:0007669"/>
    <property type="project" value="TreeGrafter"/>
</dbReference>
<evidence type="ECO:0000256" key="1">
    <source>
        <dbReference type="ARBA" id="ARBA00022450"/>
    </source>
</evidence>
<sequence length="192" mass="21138">GKPKGVVVHHRALCTSIEEHGKAFGFHPDVRMMHFASYAFDATFTESITPLAFQGSVCIGSESDRIEDLAGFFNRFKVNWTVLTPAIARMLNPEDVPTLQTLICGGDAIGDLTPRKWSSKLRFIQVYGPTETTIVVSISDRQNKEVRPAMIGHMFTSAAWIVNPRNHDILMPVGAAGELLIEGPVLARGYLN</sequence>
<evidence type="ECO:0000313" key="5">
    <source>
        <dbReference type="EMBL" id="AAC14368.1"/>
    </source>
</evidence>
<dbReference type="PANTHER" id="PTHR45527:SF16">
    <property type="entry name" value="NONRIBOSOMAL PEPTIDE SYNTHASE ATNA-RELATED"/>
    <property type="match status" value="1"/>
</dbReference>
<dbReference type="Pfam" id="PF00501">
    <property type="entry name" value="AMP-binding"/>
    <property type="match status" value="1"/>
</dbReference>
<evidence type="ECO:0000256" key="2">
    <source>
        <dbReference type="ARBA" id="ARBA00022553"/>
    </source>
</evidence>
<evidence type="ECO:0000259" key="4">
    <source>
        <dbReference type="Pfam" id="PF00501"/>
    </source>
</evidence>
<dbReference type="GO" id="GO:0005737">
    <property type="term" value="C:cytoplasm"/>
    <property type="evidence" value="ECO:0007669"/>
    <property type="project" value="TreeGrafter"/>
</dbReference>
<dbReference type="AlphaFoldDB" id="Q00503"/>
<feature type="domain" description="AMP-dependent synthetase/ligase" evidence="4">
    <location>
        <begin position="1"/>
        <end position="191"/>
    </location>
</feature>
<keyword evidence="2" id="KW-0597">Phosphoprotein</keyword>
<keyword evidence="1" id="KW-0596">Phosphopantetheine</keyword>
<dbReference type="PANTHER" id="PTHR45527">
    <property type="entry name" value="NONRIBOSOMAL PEPTIDE SYNTHETASE"/>
    <property type="match status" value="1"/>
</dbReference>
<dbReference type="InterPro" id="IPR042099">
    <property type="entry name" value="ANL_N_sf"/>
</dbReference>
<dbReference type="GO" id="GO:0016874">
    <property type="term" value="F:ligase activity"/>
    <property type="evidence" value="ECO:0007669"/>
    <property type="project" value="UniProtKB-KW"/>
</dbReference>
<dbReference type="InterPro" id="IPR000873">
    <property type="entry name" value="AMP-dep_synth/lig_dom"/>
</dbReference>
<organism evidence="5">
    <name type="scientific">Calonectria pteridis</name>
    <dbReference type="NCBI Taxonomy" id="40267"/>
    <lineage>
        <taxon>Eukaryota</taxon>
        <taxon>Fungi</taxon>
        <taxon>Dikarya</taxon>
        <taxon>Ascomycota</taxon>
        <taxon>Pezizomycotina</taxon>
        <taxon>Sordariomycetes</taxon>
        <taxon>Hypocreomycetidae</taxon>
        <taxon>Hypocreales</taxon>
        <taxon>Nectriaceae</taxon>
        <taxon>Calonectria</taxon>
        <taxon>Calonectria pteridis species complex</taxon>
    </lineage>
</organism>
<dbReference type="EMBL" id="L42329">
    <property type="protein sequence ID" value="AAC14368.1"/>
    <property type="molecule type" value="Genomic_DNA"/>
</dbReference>
<feature type="non-terminal residue" evidence="5">
    <location>
        <position position="192"/>
    </location>
</feature>